<accession>A0ABR2HT83</accession>
<dbReference type="InterPro" id="IPR009288">
    <property type="entry name" value="AIG2-like_dom"/>
</dbReference>
<evidence type="ECO:0000313" key="4">
    <source>
        <dbReference type="EMBL" id="KAK8851889.1"/>
    </source>
</evidence>
<keyword evidence="5" id="KW-1185">Reference proteome</keyword>
<gene>
    <name evidence="4" type="ORF">PGQ11_014368</name>
</gene>
<proteinExistence type="predicted"/>
<dbReference type="PANTHER" id="PTHR12935:SF0">
    <property type="entry name" value="GAMMA-GLUTAMYLCYCLOTRANSFERASE"/>
    <property type="match status" value="1"/>
</dbReference>
<keyword evidence="2" id="KW-0456">Lyase</keyword>
<feature type="domain" description="Gamma-glutamylcyclotransferase AIG2-like" evidence="3">
    <location>
        <begin position="12"/>
        <end position="114"/>
    </location>
</feature>
<evidence type="ECO:0000259" key="3">
    <source>
        <dbReference type="Pfam" id="PF06094"/>
    </source>
</evidence>
<name>A0ABR2HT83_9PEZI</name>
<dbReference type="SUPFAM" id="SSF110857">
    <property type="entry name" value="Gamma-glutamyl cyclotransferase-like"/>
    <property type="match status" value="1"/>
</dbReference>
<dbReference type="PANTHER" id="PTHR12935">
    <property type="entry name" value="GAMMA-GLUTAMYLCYCLOTRANSFERASE"/>
    <property type="match status" value="1"/>
</dbReference>
<comment type="caution">
    <text evidence="4">The sequence shown here is derived from an EMBL/GenBank/DDBJ whole genome shotgun (WGS) entry which is preliminary data.</text>
</comment>
<evidence type="ECO:0000256" key="1">
    <source>
        <dbReference type="ARBA" id="ARBA00012346"/>
    </source>
</evidence>
<evidence type="ECO:0000256" key="2">
    <source>
        <dbReference type="ARBA" id="ARBA00023239"/>
    </source>
</evidence>
<protein>
    <recommendedName>
        <fullName evidence="1">gamma-glutamylcyclotransferase</fullName>
        <ecNumber evidence="1">4.3.2.9</ecNumber>
    </recommendedName>
</protein>
<organism evidence="4 5">
    <name type="scientific">Apiospora arundinis</name>
    <dbReference type="NCBI Taxonomy" id="335852"/>
    <lineage>
        <taxon>Eukaryota</taxon>
        <taxon>Fungi</taxon>
        <taxon>Dikarya</taxon>
        <taxon>Ascomycota</taxon>
        <taxon>Pezizomycotina</taxon>
        <taxon>Sordariomycetes</taxon>
        <taxon>Xylariomycetidae</taxon>
        <taxon>Amphisphaeriales</taxon>
        <taxon>Apiosporaceae</taxon>
        <taxon>Apiospora</taxon>
    </lineage>
</organism>
<dbReference type="InterPro" id="IPR013024">
    <property type="entry name" value="GGCT-like"/>
</dbReference>
<sequence length="186" mass="20480">MSATGDTTHKIYFAYGSNLSSTQMRARCPNAIDVGLGHLRGWTWIINERGYANIVKDDPAAAANTSAGQHQQHGVYGVLYKLPPGDEEMLDMYEGVPTAYGKEILDVEVVQGTGNGLKETATTGLLEGKSSLSALVYIDYHRVKADRPRAEYVDRMNRGIAEARQDWGLPGSYIGHVMREFIRETA</sequence>
<dbReference type="CDD" id="cd06661">
    <property type="entry name" value="GGCT_like"/>
    <property type="match status" value="1"/>
</dbReference>
<reference evidence="4 5" key="1">
    <citation type="journal article" date="2024" name="IMA Fungus">
        <title>Apiospora arundinis, a panoply of carbohydrate-active enzymes and secondary metabolites.</title>
        <authorList>
            <person name="Sorensen T."/>
            <person name="Petersen C."/>
            <person name="Muurmann A.T."/>
            <person name="Christiansen J.V."/>
            <person name="Brundto M.L."/>
            <person name="Overgaard C.K."/>
            <person name="Boysen A.T."/>
            <person name="Wollenberg R.D."/>
            <person name="Larsen T.O."/>
            <person name="Sorensen J.L."/>
            <person name="Nielsen K.L."/>
            <person name="Sondergaard T.E."/>
        </authorList>
    </citation>
    <scope>NUCLEOTIDE SEQUENCE [LARGE SCALE GENOMIC DNA]</scope>
    <source>
        <strain evidence="4 5">AAU 773</strain>
    </source>
</reference>
<dbReference type="InterPro" id="IPR036568">
    <property type="entry name" value="GGCT-like_sf"/>
</dbReference>
<dbReference type="Gene3D" id="3.10.490.10">
    <property type="entry name" value="Gamma-glutamyl cyclotransferase-like"/>
    <property type="match status" value="1"/>
</dbReference>
<dbReference type="Pfam" id="PF06094">
    <property type="entry name" value="GGACT"/>
    <property type="match status" value="1"/>
</dbReference>
<dbReference type="Proteomes" id="UP001390339">
    <property type="component" value="Unassembled WGS sequence"/>
</dbReference>
<evidence type="ECO:0000313" key="5">
    <source>
        <dbReference type="Proteomes" id="UP001390339"/>
    </source>
</evidence>
<dbReference type="EC" id="4.3.2.9" evidence="1"/>
<dbReference type="EMBL" id="JAPCWZ010000009">
    <property type="protein sequence ID" value="KAK8851889.1"/>
    <property type="molecule type" value="Genomic_DNA"/>
</dbReference>
<dbReference type="InterPro" id="IPR017939">
    <property type="entry name" value="G-Glutamylcylcotransferase"/>
</dbReference>